<dbReference type="GO" id="GO:0016837">
    <property type="term" value="F:carbon-oxygen lyase activity, acting on polysaccharides"/>
    <property type="evidence" value="ECO:0007669"/>
    <property type="project" value="TreeGrafter"/>
</dbReference>
<evidence type="ECO:0000256" key="3">
    <source>
        <dbReference type="ARBA" id="ARBA00022525"/>
    </source>
</evidence>
<dbReference type="InterPro" id="IPR035971">
    <property type="entry name" value="CBD_sf"/>
</dbReference>
<evidence type="ECO:0000256" key="6">
    <source>
        <dbReference type="ARBA" id="ARBA00022837"/>
    </source>
</evidence>
<dbReference type="InterPro" id="IPR053868">
    <property type="entry name" value="Pel9A-like_beta_helix"/>
</dbReference>
<dbReference type="InterPro" id="IPR052052">
    <property type="entry name" value="Polysaccharide_Lyase_9"/>
</dbReference>
<keyword evidence="7" id="KW-0456">Lyase</keyword>
<evidence type="ECO:0000313" key="13">
    <source>
        <dbReference type="Proteomes" id="UP001365542"/>
    </source>
</evidence>
<dbReference type="SUPFAM" id="SSF51126">
    <property type="entry name" value="Pectin lyase-like"/>
    <property type="match status" value="1"/>
</dbReference>
<name>A0AAV9WSL1_9PEZI</name>
<sequence>MGRYRQILAAGAVACLFSQAANAQSPAYGQCGGIGWTGPTTCVDGWTCVFGNDYYSQCLQSTGVTTTSSKTTTTSSKTTTTSTKTTTTSSSSSKTTTPSTTLSTTTKSTTTTTKSTTTATAAPTGCAYYVATTGSDSNSGSISAPFAGIQKAVDTATPGCTIYIRGGTYKPAKNIQVAKSGTASQRYTVTAYPGEKVIIDGDNMTGTPAALNAALDNPDRGIFHIQNANYWTFSKLELINGPYGIYNRDASYNDFIDLSTHDNYETGTHLEGAVSYCNVIRLDSYMNRDPRKNGESADGLAIKQGSGVGNVVRNCRLWNNVDDGLDFYEFTSPITLTDTLSWGNGANRWGFTDFAGDGNGYKLGGGDPDVPANHIVRNCYAFQNVHHGFTDNGNYGVLTLDHNTAWKNNGTGFSFASSASKLTNNLASNNAATYTLLSGGSQSGNSWNIGGTWNDARFKSTTTSLVTGARDANNNIPATDFLVLLDGTTTGANTRNNVV</sequence>
<dbReference type="Pfam" id="PF22842">
    <property type="entry name" value="Pel9A-like_beta_helix"/>
    <property type="match status" value="1"/>
</dbReference>
<keyword evidence="13" id="KW-1185">Reference proteome</keyword>
<keyword evidence="4" id="KW-0479">Metal-binding</keyword>
<evidence type="ECO:0000256" key="9">
    <source>
        <dbReference type="SAM" id="MobiDB-lite"/>
    </source>
</evidence>
<feature type="chain" id="PRO_5043317485" description="CBM1 domain-containing protein" evidence="10">
    <location>
        <begin position="24"/>
        <end position="499"/>
    </location>
</feature>
<evidence type="ECO:0000313" key="12">
    <source>
        <dbReference type="EMBL" id="KAK6525111.1"/>
    </source>
</evidence>
<comment type="cofactor">
    <cofactor evidence="1">
        <name>Ca(2+)</name>
        <dbReference type="ChEBI" id="CHEBI:29108"/>
    </cofactor>
</comment>
<proteinExistence type="inferred from homology"/>
<keyword evidence="3" id="KW-0964">Secreted</keyword>
<keyword evidence="5 10" id="KW-0732">Signal</keyword>
<dbReference type="Gene3D" id="2.160.20.10">
    <property type="entry name" value="Single-stranded right-handed beta-helix, Pectin lyase-like"/>
    <property type="match status" value="1"/>
</dbReference>
<dbReference type="PROSITE" id="PS51164">
    <property type="entry name" value="CBM1_2"/>
    <property type="match status" value="1"/>
</dbReference>
<dbReference type="SMART" id="SM00236">
    <property type="entry name" value="fCBD"/>
    <property type="match status" value="1"/>
</dbReference>
<organism evidence="12 13">
    <name type="scientific">Orbilia ellipsospora</name>
    <dbReference type="NCBI Taxonomy" id="2528407"/>
    <lineage>
        <taxon>Eukaryota</taxon>
        <taxon>Fungi</taxon>
        <taxon>Dikarya</taxon>
        <taxon>Ascomycota</taxon>
        <taxon>Pezizomycotina</taxon>
        <taxon>Orbiliomycetes</taxon>
        <taxon>Orbiliales</taxon>
        <taxon>Orbiliaceae</taxon>
        <taxon>Orbilia</taxon>
    </lineage>
</organism>
<dbReference type="PANTHER" id="PTHR40088:SF1">
    <property type="entry name" value="PECTATE LYASE PEL9"/>
    <property type="match status" value="1"/>
</dbReference>
<comment type="similarity">
    <text evidence="8">Belongs to the polysaccharide lyase 9 family.</text>
</comment>
<accession>A0AAV9WSL1</accession>
<evidence type="ECO:0000256" key="8">
    <source>
        <dbReference type="ARBA" id="ARBA00038263"/>
    </source>
</evidence>
<protein>
    <recommendedName>
        <fullName evidence="11">CBM1 domain-containing protein</fullName>
    </recommendedName>
</protein>
<dbReference type="InterPro" id="IPR000254">
    <property type="entry name" value="CBD"/>
</dbReference>
<dbReference type="GO" id="GO:0005576">
    <property type="term" value="C:extracellular region"/>
    <property type="evidence" value="ECO:0007669"/>
    <property type="project" value="UniProtKB-SubCell"/>
</dbReference>
<feature type="signal peptide" evidence="10">
    <location>
        <begin position="1"/>
        <end position="23"/>
    </location>
</feature>
<dbReference type="PANTHER" id="PTHR40088">
    <property type="entry name" value="PECTATE LYASE (EUROFUNG)"/>
    <property type="match status" value="1"/>
</dbReference>
<dbReference type="GO" id="GO:0046872">
    <property type="term" value="F:metal ion binding"/>
    <property type="evidence" value="ECO:0007669"/>
    <property type="project" value="UniProtKB-KW"/>
</dbReference>
<evidence type="ECO:0000256" key="2">
    <source>
        <dbReference type="ARBA" id="ARBA00004613"/>
    </source>
</evidence>
<comment type="subcellular location">
    <subcellularLocation>
        <location evidence="2">Secreted</location>
    </subcellularLocation>
</comment>
<dbReference type="Pfam" id="PF00734">
    <property type="entry name" value="CBM_1"/>
    <property type="match status" value="1"/>
</dbReference>
<evidence type="ECO:0000259" key="11">
    <source>
        <dbReference type="PROSITE" id="PS51164"/>
    </source>
</evidence>
<evidence type="ECO:0000256" key="4">
    <source>
        <dbReference type="ARBA" id="ARBA00022723"/>
    </source>
</evidence>
<dbReference type="GO" id="GO:0030248">
    <property type="term" value="F:cellulose binding"/>
    <property type="evidence" value="ECO:0007669"/>
    <property type="project" value="InterPro"/>
</dbReference>
<dbReference type="PROSITE" id="PS00562">
    <property type="entry name" value="CBM1_1"/>
    <property type="match status" value="1"/>
</dbReference>
<dbReference type="GO" id="GO:0005975">
    <property type="term" value="P:carbohydrate metabolic process"/>
    <property type="evidence" value="ECO:0007669"/>
    <property type="project" value="InterPro"/>
</dbReference>
<dbReference type="SUPFAM" id="SSF57180">
    <property type="entry name" value="Cellulose-binding domain"/>
    <property type="match status" value="1"/>
</dbReference>
<dbReference type="InterPro" id="IPR011050">
    <property type="entry name" value="Pectin_lyase_fold/virulence"/>
</dbReference>
<dbReference type="EMBL" id="JAVHJO010000017">
    <property type="protein sequence ID" value="KAK6525111.1"/>
    <property type="molecule type" value="Genomic_DNA"/>
</dbReference>
<evidence type="ECO:0000256" key="10">
    <source>
        <dbReference type="SAM" id="SignalP"/>
    </source>
</evidence>
<dbReference type="AlphaFoldDB" id="A0AAV9WSL1"/>
<gene>
    <name evidence="12" type="ORF">TWF694_005259</name>
</gene>
<keyword evidence="6" id="KW-0106">Calcium</keyword>
<feature type="domain" description="CBM1" evidence="11">
    <location>
        <begin position="23"/>
        <end position="59"/>
    </location>
</feature>
<dbReference type="Proteomes" id="UP001365542">
    <property type="component" value="Unassembled WGS sequence"/>
</dbReference>
<reference evidence="12 13" key="1">
    <citation type="submission" date="2019-10" db="EMBL/GenBank/DDBJ databases">
        <authorList>
            <person name="Palmer J.M."/>
        </authorList>
    </citation>
    <scope>NUCLEOTIDE SEQUENCE [LARGE SCALE GENOMIC DNA]</scope>
    <source>
        <strain evidence="12 13">TWF694</strain>
    </source>
</reference>
<evidence type="ECO:0000256" key="7">
    <source>
        <dbReference type="ARBA" id="ARBA00023239"/>
    </source>
</evidence>
<evidence type="ECO:0000256" key="5">
    <source>
        <dbReference type="ARBA" id="ARBA00022729"/>
    </source>
</evidence>
<dbReference type="InterPro" id="IPR012334">
    <property type="entry name" value="Pectin_lyas_fold"/>
</dbReference>
<feature type="region of interest" description="Disordered" evidence="9">
    <location>
        <begin position="65"/>
        <end position="114"/>
    </location>
</feature>
<comment type="caution">
    <text evidence="12">The sequence shown here is derived from an EMBL/GenBank/DDBJ whole genome shotgun (WGS) entry which is preliminary data.</text>
</comment>
<evidence type="ECO:0000256" key="1">
    <source>
        <dbReference type="ARBA" id="ARBA00001913"/>
    </source>
</evidence>